<name>A0ABZ0GU36_9GAMM</name>
<dbReference type="Pfam" id="PF13489">
    <property type="entry name" value="Methyltransf_23"/>
    <property type="match status" value="1"/>
</dbReference>
<keyword evidence="1" id="KW-0489">Methyltransferase</keyword>
<dbReference type="Proteomes" id="UP001301442">
    <property type="component" value="Chromosome"/>
</dbReference>
<sequence>MELSSYKKMCEQQENHWWFKGRRKIIEFFLKKHSFKKQPELLEIGCGPGGNLELLKKFGNVFAVEMNSYAINEAKKHSDILIERGSLPDDLPFPDKPFDIICLFDVLEHVEQDKQALQVINTRLRAGGQLMITVPALPFIYGKHDTALHHYRRYDKQQLIKLLEQADFTIQELSYFNTLLLPLAMFARLLDKTLKRADSTGLNSPPALINKMFFKIFSFEVFLMKYLKLPLGLSMFCAAKKNG</sequence>
<gene>
    <name evidence="1" type="ORF">RI844_08270</name>
</gene>
<dbReference type="Gene3D" id="3.40.50.150">
    <property type="entry name" value="Vaccinia Virus protein VP39"/>
    <property type="match status" value="1"/>
</dbReference>
<keyword evidence="2" id="KW-1185">Reference proteome</keyword>
<dbReference type="GO" id="GO:0032259">
    <property type="term" value="P:methylation"/>
    <property type="evidence" value="ECO:0007669"/>
    <property type="project" value="UniProtKB-KW"/>
</dbReference>
<dbReference type="PANTHER" id="PTHR43861:SF6">
    <property type="entry name" value="METHYLTRANSFERASE TYPE 11"/>
    <property type="match status" value="1"/>
</dbReference>
<protein>
    <submittedName>
        <fullName evidence="1">Class I SAM-dependent methyltransferase</fullName>
        <ecNumber evidence="1">2.1.1.-</ecNumber>
    </submittedName>
</protein>
<dbReference type="EC" id="2.1.1.-" evidence="1"/>
<evidence type="ECO:0000313" key="2">
    <source>
        <dbReference type="Proteomes" id="UP001301442"/>
    </source>
</evidence>
<proteinExistence type="predicted"/>
<evidence type="ECO:0000313" key="1">
    <source>
        <dbReference type="EMBL" id="WOH39205.1"/>
    </source>
</evidence>
<keyword evidence="1" id="KW-0808">Transferase</keyword>
<dbReference type="InterPro" id="IPR029063">
    <property type="entry name" value="SAM-dependent_MTases_sf"/>
</dbReference>
<reference evidence="1 2" key="1">
    <citation type="submission" date="2023-09" db="EMBL/GenBank/DDBJ databases">
        <authorList>
            <person name="Qi X."/>
        </authorList>
    </citation>
    <scope>NUCLEOTIDE SEQUENCE [LARGE SCALE GENOMIC DNA]</scope>
    <source>
        <strain evidence="1 2">S1-1</strain>
    </source>
</reference>
<dbReference type="SUPFAM" id="SSF53335">
    <property type="entry name" value="S-adenosyl-L-methionine-dependent methyltransferases"/>
    <property type="match status" value="1"/>
</dbReference>
<dbReference type="RefSeq" id="WP_348397972.1">
    <property type="nucleotide sequence ID" value="NZ_CP136600.1"/>
</dbReference>
<accession>A0ABZ0GU36</accession>
<organism evidence="1 2">
    <name type="scientific">Thalassotalea fonticola</name>
    <dbReference type="NCBI Taxonomy" id="3065649"/>
    <lineage>
        <taxon>Bacteria</taxon>
        <taxon>Pseudomonadati</taxon>
        <taxon>Pseudomonadota</taxon>
        <taxon>Gammaproteobacteria</taxon>
        <taxon>Alteromonadales</taxon>
        <taxon>Colwelliaceae</taxon>
        <taxon>Thalassotalea</taxon>
    </lineage>
</organism>
<dbReference type="GO" id="GO:0008168">
    <property type="term" value="F:methyltransferase activity"/>
    <property type="evidence" value="ECO:0007669"/>
    <property type="project" value="UniProtKB-KW"/>
</dbReference>
<dbReference type="CDD" id="cd02440">
    <property type="entry name" value="AdoMet_MTases"/>
    <property type="match status" value="1"/>
</dbReference>
<dbReference type="EMBL" id="CP136600">
    <property type="protein sequence ID" value="WOH39205.1"/>
    <property type="molecule type" value="Genomic_DNA"/>
</dbReference>
<dbReference type="PANTHER" id="PTHR43861">
    <property type="entry name" value="TRANS-ACONITATE 2-METHYLTRANSFERASE-RELATED"/>
    <property type="match status" value="1"/>
</dbReference>